<feature type="region of interest" description="Disordered" evidence="1">
    <location>
        <begin position="15"/>
        <end position="61"/>
    </location>
</feature>
<feature type="compositionally biased region" description="Basic and acidic residues" evidence="1">
    <location>
        <begin position="380"/>
        <end position="406"/>
    </location>
</feature>
<gene>
    <name evidence="2" type="ORF">F0U60_39080</name>
</gene>
<organism evidence="2 3">
    <name type="scientific">Archangium minus</name>
    <dbReference type="NCBI Taxonomy" id="83450"/>
    <lineage>
        <taxon>Bacteria</taxon>
        <taxon>Pseudomonadati</taxon>
        <taxon>Myxococcota</taxon>
        <taxon>Myxococcia</taxon>
        <taxon>Myxococcales</taxon>
        <taxon>Cystobacterineae</taxon>
        <taxon>Archangiaceae</taxon>
        <taxon>Archangium</taxon>
    </lineage>
</organism>
<evidence type="ECO:0000256" key="1">
    <source>
        <dbReference type="SAM" id="MobiDB-lite"/>
    </source>
</evidence>
<dbReference type="EMBL" id="CP043494">
    <property type="protein sequence ID" value="WNG49463.1"/>
    <property type="molecule type" value="Genomic_DNA"/>
</dbReference>
<name>A0ABY9X259_9BACT</name>
<accession>A0ABY9X259</accession>
<proteinExistence type="predicted"/>
<feature type="compositionally biased region" description="Basic and acidic residues" evidence="1">
    <location>
        <begin position="319"/>
        <end position="341"/>
    </location>
</feature>
<keyword evidence="3" id="KW-1185">Reference proteome</keyword>
<protein>
    <recommendedName>
        <fullName evidence="4">Lipoprotein</fullName>
    </recommendedName>
</protein>
<sequence length="406" mass="43678">MRLRSLAVVLLLSGCQQSARPEPVNEAEHTASPGKDAGEQPIALEAPGEPPSPTAEALPEHTWSARSADGNAEVQQTAHQDGKALRCTTTSTLSPPGEKPSVVWEWNTCIATRQQLKFVSPDGTRVLVLNPLPASPQGNWKDVEVAALYEHGVRMKGVKAGALVSAPIQAREPFLHFIWVKGQAGLEGEPPRYTSDGKAIEFETVEGRSVRLSFTGEGFPASSEEKQAFAEAAGMYRYKDDKGTVHFVGSREEIPSRYRARAVRVEAEVGVLTMRGPLAGEESTPPAPTPEPQSPSHTGKEPAPKNSLENPQLATPSELIDRARDAVKQVESAQRGRERLADSQLGEPTPAEPGSPPSAGKDPSPKNPLDNPELPAPTELLERAREAAKKLEAAQNERDKLLEAKP</sequence>
<evidence type="ECO:0000313" key="3">
    <source>
        <dbReference type="Proteomes" id="UP001611383"/>
    </source>
</evidence>
<evidence type="ECO:0008006" key="4">
    <source>
        <dbReference type="Google" id="ProtNLM"/>
    </source>
</evidence>
<reference evidence="2 3" key="1">
    <citation type="submission" date="2019-08" db="EMBL/GenBank/DDBJ databases">
        <title>Archangium and Cystobacter genomes.</title>
        <authorList>
            <person name="Chen I.-C.K."/>
            <person name="Wielgoss S."/>
        </authorList>
    </citation>
    <scope>NUCLEOTIDE SEQUENCE [LARGE SCALE GENOMIC DNA]</scope>
    <source>
        <strain evidence="2 3">Cbm 6</strain>
    </source>
</reference>
<evidence type="ECO:0000313" key="2">
    <source>
        <dbReference type="EMBL" id="WNG49463.1"/>
    </source>
</evidence>
<dbReference type="RefSeq" id="WP_395807387.1">
    <property type="nucleotide sequence ID" value="NZ_CP043494.1"/>
</dbReference>
<feature type="region of interest" description="Disordered" evidence="1">
    <location>
        <begin position="274"/>
        <end position="406"/>
    </location>
</feature>
<dbReference type="Proteomes" id="UP001611383">
    <property type="component" value="Chromosome"/>
</dbReference>